<dbReference type="InterPro" id="IPR036864">
    <property type="entry name" value="Zn2-C6_fun-type_DNA-bd_sf"/>
</dbReference>
<evidence type="ECO:0000256" key="1">
    <source>
        <dbReference type="ARBA" id="ARBA00023015"/>
    </source>
</evidence>
<evidence type="ECO:0000256" key="3">
    <source>
        <dbReference type="ARBA" id="ARBA00023163"/>
    </source>
</evidence>
<keyword evidence="3" id="KW-0804">Transcription</keyword>
<dbReference type="GO" id="GO:0008270">
    <property type="term" value="F:zinc ion binding"/>
    <property type="evidence" value="ECO:0007669"/>
    <property type="project" value="InterPro"/>
</dbReference>
<protein>
    <recommendedName>
        <fullName evidence="5">Zn(2)-C6 fungal-type domain-containing protein</fullName>
    </recommendedName>
</protein>
<gene>
    <name evidence="6" type="ORF">AYO20_05294</name>
</gene>
<dbReference type="CDD" id="cd00067">
    <property type="entry name" value="GAL4"/>
    <property type="match status" value="1"/>
</dbReference>
<keyword evidence="1" id="KW-0805">Transcription regulation</keyword>
<proteinExistence type="predicted"/>
<dbReference type="OrthoDB" id="4685598at2759"/>
<reference evidence="6 7" key="1">
    <citation type="submission" date="2016-03" db="EMBL/GenBank/DDBJ databases">
        <title>The draft genome sequence of Fonsecaea nubica causative agent of cutaneous subcutaneous infection in human host.</title>
        <authorList>
            <person name="Costa F."/>
            <person name="Sybren D.H."/>
            <person name="Raittz R.T."/>
            <person name="Weiss V.A."/>
            <person name="Leao A.C."/>
            <person name="Gomes R."/>
            <person name="De Souza E.M."/>
            <person name="Pedrosa F.O."/>
            <person name="Steffens M.B."/>
            <person name="Bombassaro A."/>
            <person name="Tadra-Sfeir M.Z."/>
            <person name="Moreno L.F."/>
            <person name="Najafzadeh M.J."/>
            <person name="Felipe M.S."/>
            <person name="Teixeira M."/>
            <person name="Sun J."/>
            <person name="Xi L."/>
            <person name="Castro M.A."/>
            <person name="Vicente V.A."/>
        </authorList>
    </citation>
    <scope>NUCLEOTIDE SEQUENCE [LARGE SCALE GENOMIC DNA]</scope>
    <source>
        <strain evidence="6 7">CBS 269.64</strain>
    </source>
</reference>
<evidence type="ECO:0000313" key="6">
    <source>
        <dbReference type="EMBL" id="OAL35444.1"/>
    </source>
</evidence>
<dbReference type="EMBL" id="LVCJ01000030">
    <property type="protein sequence ID" value="OAL35444.1"/>
    <property type="molecule type" value="Genomic_DNA"/>
</dbReference>
<dbReference type="AlphaFoldDB" id="A0A178D204"/>
<comment type="caution">
    <text evidence="6">The sequence shown here is derived from an EMBL/GenBank/DDBJ whole genome shotgun (WGS) entry which is preliminary data.</text>
</comment>
<dbReference type="Gene3D" id="4.10.240.10">
    <property type="entry name" value="Zn(2)-C6 fungal-type DNA-binding domain"/>
    <property type="match status" value="1"/>
</dbReference>
<keyword evidence="4" id="KW-0539">Nucleus</keyword>
<dbReference type="GO" id="GO:0000981">
    <property type="term" value="F:DNA-binding transcription factor activity, RNA polymerase II-specific"/>
    <property type="evidence" value="ECO:0007669"/>
    <property type="project" value="InterPro"/>
</dbReference>
<dbReference type="Pfam" id="PF00172">
    <property type="entry name" value="Zn_clus"/>
    <property type="match status" value="1"/>
</dbReference>
<dbReference type="Proteomes" id="UP000185904">
    <property type="component" value="Unassembled WGS sequence"/>
</dbReference>
<dbReference type="SUPFAM" id="SSF57701">
    <property type="entry name" value="Zn2/Cys6 DNA-binding domain"/>
    <property type="match status" value="1"/>
</dbReference>
<dbReference type="CDD" id="cd12148">
    <property type="entry name" value="fungal_TF_MHR"/>
    <property type="match status" value="1"/>
</dbReference>
<dbReference type="GO" id="GO:0003677">
    <property type="term" value="F:DNA binding"/>
    <property type="evidence" value="ECO:0007669"/>
    <property type="project" value="UniProtKB-KW"/>
</dbReference>
<feature type="domain" description="Zn(2)-C6 fungal-type" evidence="5">
    <location>
        <begin position="21"/>
        <end position="51"/>
    </location>
</feature>
<dbReference type="PANTHER" id="PTHR47785">
    <property type="entry name" value="ZN(II)2CYS6 TRANSCRIPTION FACTOR (EUROFUNG)-RELATED-RELATED"/>
    <property type="match status" value="1"/>
</dbReference>
<evidence type="ECO:0000256" key="2">
    <source>
        <dbReference type="ARBA" id="ARBA00023125"/>
    </source>
</evidence>
<evidence type="ECO:0000259" key="5">
    <source>
        <dbReference type="PROSITE" id="PS50048"/>
    </source>
</evidence>
<name>A0A178D204_9EURO</name>
<sequence>MPRESVPDRNSRPKRNKTELACDTCRKRKSRCDGGRPSCSHCVSTQLECVYRPPLVSLETDASLLVRLTHIETRLQALDHGRIDSASAASPVQETSILKLWPQVPQFHHAAAHKMFNYWTNLRLNLDIPGLEPLEYVGRVDDNDTGLFSAGFETPVAAEISASVVVKGIESMFAIMDNLPFVLRHLFLSGGLAKEVCLDLFHQHLQAPPGHDVILAFKMQSIEELLVQAIALKHMAIVTRETVLGDKADLSFRHALQQMWVVQAHQSPQALPFRFLFVIMLLYLYGRPYHALGILQNLEPLVYNTAPKPDDGFAAKLQYEACLYQYYLLESDILSEVDGVPSERLHAIIVTALTQDMVVTFPNVFTNAPIATSVENYHSRELQAHLQLRAYMNTILEHMYNIDRAYCRPRHVAVVVTDIARRLDLWYWTLPLTMRFPRHPSSFCLASEDMSHIMDELSFRYYATIFLVNRPILYHVLHVKYENAVNSSNPDPPGYDPIQDSWVFESCHNCVQNATMIILLHSRRQQTGRHEYLESWCNLQHLVAAYATILQVQTSAISILLQGYGDPDHLLDLAEVVLENGLNRPANIRESLDILRNIRQNFKRSAPPTPWTGNGCAASPVYSVTSHKSQVGHQS</sequence>
<dbReference type="PROSITE" id="PS00463">
    <property type="entry name" value="ZN2_CY6_FUNGAL_1"/>
    <property type="match status" value="1"/>
</dbReference>
<evidence type="ECO:0000256" key="4">
    <source>
        <dbReference type="ARBA" id="ARBA00023242"/>
    </source>
</evidence>
<keyword evidence="7" id="KW-1185">Reference proteome</keyword>
<dbReference type="GeneID" id="34588711"/>
<keyword evidence="2" id="KW-0238">DNA-binding</keyword>
<organism evidence="6 7">
    <name type="scientific">Fonsecaea nubica</name>
    <dbReference type="NCBI Taxonomy" id="856822"/>
    <lineage>
        <taxon>Eukaryota</taxon>
        <taxon>Fungi</taxon>
        <taxon>Dikarya</taxon>
        <taxon>Ascomycota</taxon>
        <taxon>Pezizomycotina</taxon>
        <taxon>Eurotiomycetes</taxon>
        <taxon>Chaetothyriomycetidae</taxon>
        <taxon>Chaetothyriales</taxon>
        <taxon>Herpotrichiellaceae</taxon>
        <taxon>Fonsecaea</taxon>
    </lineage>
</organism>
<dbReference type="PROSITE" id="PS50048">
    <property type="entry name" value="ZN2_CY6_FUNGAL_2"/>
    <property type="match status" value="1"/>
</dbReference>
<dbReference type="SMART" id="SM00066">
    <property type="entry name" value="GAL4"/>
    <property type="match status" value="1"/>
</dbReference>
<evidence type="ECO:0000313" key="7">
    <source>
        <dbReference type="Proteomes" id="UP000185904"/>
    </source>
</evidence>
<dbReference type="InterPro" id="IPR053181">
    <property type="entry name" value="EcdB-like_regulator"/>
</dbReference>
<dbReference type="RefSeq" id="XP_022500456.1">
    <property type="nucleotide sequence ID" value="XM_022643588.1"/>
</dbReference>
<dbReference type="InterPro" id="IPR001138">
    <property type="entry name" value="Zn2Cys6_DnaBD"/>
</dbReference>
<accession>A0A178D204</accession>